<reference evidence="2 3" key="1">
    <citation type="submission" date="2007-08" db="EMBL/GenBank/DDBJ databases">
        <authorList>
            <consortium name="The Citrobacter koseri Genome Sequencing Project"/>
            <person name="McClelland M."/>
            <person name="Sanderson E.K."/>
            <person name="Porwollik S."/>
            <person name="Spieth J."/>
            <person name="Clifton W.S."/>
            <person name="Latreille P."/>
            <person name="Courtney L."/>
            <person name="Wang C."/>
            <person name="Pepin K."/>
            <person name="Bhonagiri V."/>
            <person name="Nash W."/>
            <person name="Johnson M."/>
            <person name="Thiruvilangam P."/>
            <person name="Wilson R."/>
        </authorList>
    </citation>
    <scope>NUCLEOTIDE SEQUENCE [LARGE SCALE GENOMIC DNA]</scope>
    <source>
        <strain evidence="3">ATCC BAA-895 / CDC 4225-83 / SGSC4696</strain>
    </source>
</reference>
<feature type="region of interest" description="Disordered" evidence="1">
    <location>
        <begin position="1"/>
        <end position="25"/>
    </location>
</feature>
<evidence type="ECO:0000256" key="1">
    <source>
        <dbReference type="SAM" id="MobiDB-lite"/>
    </source>
</evidence>
<dbReference type="HOGENOM" id="CLU_3267704_0_0_6"/>
<evidence type="ECO:0000313" key="2">
    <source>
        <dbReference type="EMBL" id="ABV13469.1"/>
    </source>
</evidence>
<keyword evidence="3" id="KW-1185">Reference proteome</keyword>
<protein>
    <submittedName>
        <fullName evidence="2">Uncharacterized protein</fullName>
    </submittedName>
</protein>
<dbReference type="KEGG" id="cko:CKO_02347"/>
<dbReference type="AlphaFoldDB" id="A8AJ06"/>
<accession>A8AJ06</accession>
<sequence length="41" mass="4596">MPGGASLTGPTHNRRHNRRPDKTLYVAIRHRQDAAINSSRS</sequence>
<evidence type="ECO:0000313" key="3">
    <source>
        <dbReference type="Proteomes" id="UP000008148"/>
    </source>
</evidence>
<dbReference type="EMBL" id="CP000822">
    <property type="protein sequence ID" value="ABV13469.1"/>
    <property type="molecule type" value="Genomic_DNA"/>
</dbReference>
<name>A8AJ06_CITK8</name>
<gene>
    <name evidence="2" type="ordered locus">CKO_02347</name>
</gene>
<proteinExistence type="predicted"/>
<dbReference type="Proteomes" id="UP000008148">
    <property type="component" value="Chromosome"/>
</dbReference>
<organism evidence="2 3">
    <name type="scientific">Citrobacter koseri (strain ATCC BAA-895 / CDC 4225-83 / SGSC4696)</name>
    <dbReference type="NCBI Taxonomy" id="290338"/>
    <lineage>
        <taxon>Bacteria</taxon>
        <taxon>Pseudomonadati</taxon>
        <taxon>Pseudomonadota</taxon>
        <taxon>Gammaproteobacteria</taxon>
        <taxon>Enterobacterales</taxon>
        <taxon>Enterobacteriaceae</taxon>
        <taxon>Citrobacter</taxon>
    </lineage>
</organism>